<dbReference type="AlphaFoldDB" id="A0A0W1S558"/>
<protein>
    <submittedName>
        <fullName evidence="1">Uncharacterized protein</fullName>
    </submittedName>
</protein>
<proteinExistence type="predicted"/>
<organism evidence="1 2">
    <name type="scientific">Haloferax profundi</name>
    <dbReference type="NCBI Taxonomy" id="1544718"/>
    <lineage>
        <taxon>Archaea</taxon>
        <taxon>Methanobacteriati</taxon>
        <taxon>Methanobacteriota</taxon>
        <taxon>Stenosarchaea group</taxon>
        <taxon>Halobacteria</taxon>
        <taxon>Halobacteriales</taxon>
        <taxon>Haloferacaceae</taxon>
        <taxon>Haloferax</taxon>
    </lineage>
</organism>
<keyword evidence="2" id="KW-1185">Reference proteome</keyword>
<evidence type="ECO:0000313" key="1">
    <source>
        <dbReference type="EMBL" id="KTG21215.1"/>
    </source>
</evidence>
<comment type="caution">
    <text evidence="1">The sequence shown here is derived from an EMBL/GenBank/DDBJ whole genome shotgun (WGS) entry which is preliminary data.</text>
</comment>
<reference evidence="1 2" key="1">
    <citation type="submission" date="2015-12" db="EMBL/GenBank/DDBJ databases">
        <title>Haloferax profundi sp. nov. isolated from the Discovery deep brine-seawater interface in the Red Sea.</title>
        <authorList>
            <person name="Zhang G."/>
            <person name="Stingl U."/>
            <person name="Rashid M."/>
        </authorList>
    </citation>
    <scope>NUCLEOTIDE SEQUENCE [LARGE SCALE GENOMIC DNA]</scope>
    <source>
        <strain evidence="1 2">SB29</strain>
    </source>
</reference>
<name>A0A0W1S558_9EURY</name>
<evidence type="ECO:0000313" key="2">
    <source>
        <dbReference type="Proteomes" id="UP000053157"/>
    </source>
</evidence>
<accession>A0A0W1S558</accession>
<gene>
    <name evidence="1" type="ORF">AUR66_17260</name>
</gene>
<dbReference type="Proteomes" id="UP000053157">
    <property type="component" value="Unassembled WGS sequence"/>
</dbReference>
<dbReference type="EMBL" id="LOPV01000400">
    <property type="protein sequence ID" value="KTG21215.1"/>
    <property type="molecule type" value="Genomic_DNA"/>
</dbReference>
<sequence>MGFADCATISHLGPYRSFVREYDPVESDLIRQFTGLVVESLYVTQDFRTATVGCQYCRDTTLVSGDAITVALSCYEDFSWEIEGVYCASHGIDAVESVMDVRAEQQAVVSAVLEASGYYPPRGNFQPDALTLGDVTVLDFSPTEAGYRT</sequence>